<accession>A0A7C8PQT3</accession>
<evidence type="ECO:0000313" key="3">
    <source>
        <dbReference type="EMBL" id="TGJ75178.1"/>
    </source>
</evidence>
<dbReference type="Proteomes" id="UP000297595">
    <property type="component" value="Unassembled WGS sequence"/>
</dbReference>
<reference evidence="3 4" key="1">
    <citation type="submission" date="2019-03" db="EMBL/GenBank/DDBJ databases">
        <title>Nematode-trapping fungi genome.</title>
        <authorList>
            <person name="Vidal-Diez De Ulzurrun G."/>
        </authorList>
    </citation>
    <scope>NUCLEOTIDE SEQUENCE [LARGE SCALE GENOMIC DNA]</scope>
    <source>
        <strain evidence="3 4">TWF154</strain>
    </source>
</reference>
<proteinExistence type="predicted"/>
<sequence>MSRDAPETPFSAWSFTLLGFLSFLFQCLGDTTFSSHGKADKRAGKREQRNVKGKKKNETRCQECKIQSGCKLVRHYHLGLGTLIDGEVIPKSGLMILFGRL</sequence>
<evidence type="ECO:0000313" key="4">
    <source>
        <dbReference type="Proteomes" id="UP000297595"/>
    </source>
</evidence>
<comment type="caution">
    <text evidence="3">The sequence shown here is derived from an EMBL/GenBank/DDBJ whole genome shotgun (WGS) entry which is preliminary data.</text>
</comment>
<protein>
    <submittedName>
        <fullName evidence="3">Uncharacterized protein</fullName>
    </submittedName>
</protein>
<feature type="chain" id="PRO_5043568499" evidence="2">
    <location>
        <begin position="30"/>
        <end position="101"/>
    </location>
</feature>
<dbReference type="EMBL" id="SOZJ01000001">
    <property type="protein sequence ID" value="TGJ75178.1"/>
    <property type="molecule type" value="Genomic_DNA"/>
</dbReference>
<organism evidence="3 4">
    <name type="scientific">Orbilia oligospora</name>
    <name type="common">Nematode-trapping fungus</name>
    <name type="synonym">Arthrobotrys oligospora</name>
    <dbReference type="NCBI Taxonomy" id="2813651"/>
    <lineage>
        <taxon>Eukaryota</taxon>
        <taxon>Fungi</taxon>
        <taxon>Dikarya</taxon>
        <taxon>Ascomycota</taxon>
        <taxon>Pezizomycotina</taxon>
        <taxon>Orbiliomycetes</taxon>
        <taxon>Orbiliales</taxon>
        <taxon>Orbiliaceae</taxon>
        <taxon>Orbilia</taxon>
    </lineage>
</organism>
<feature type="signal peptide" evidence="2">
    <location>
        <begin position="1"/>
        <end position="29"/>
    </location>
</feature>
<feature type="region of interest" description="Disordered" evidence="1">
    <location>
        <begin position="34"/>
        <end position="57"/>
    </location>
</feature>
<feature type="compositionally biased region" description="Basic and acidic residues" evidence="1">
    <location>
        <begin position="37"/>
        <end position="57"/>
    </location>
</feature>
<dbReference type="AlphaFoldDB" id="A0A7C8PQT3"/>
<keyword evidence="2" id="KW-0732">Signal</keyword>
<evidence type="ECO:0000256" key="2">
    <source>
        <dbReference type="SAM" id="SignalP"/>
    </source>
</evidence>
<name>A0A7C8PQT3_ORBOL</name>
<evidence type="ECO:0000256" key="1">
    <source>
        <dbReference type="SAM" id="MobiDB-lite"/>
    </source>
</evidence>
<gene>
    <name evidence="3" type="ORF">EYR41_002119</name>
</gene>